<dbReference type="RefSeq" id="WP_211553485.1">
    <property type="nucleotide sequence ID" value="NZ_CP073695.1"/>
</dbReference>
<organism evidence="9 10">
    <name type="scientific">Halorubrum ruber</name>
    <dbReference type="NCBI Taxonomy" id="2982524"/>
    <lineage>
        <taxon>Archaea</taxon>
        <taxon>Methanobacteriati</taxon>
        <taxon>Methanobacteriota</taxon>
        <taxon>Stenosarchaea group</taxon>
        <taxon>Halobacteria</taxon>
        <taxon>Halobacteriales</taxon>
        <taxon>Haloferacaceae</taxon>
        <taxon>Halorubrum</taxon>
    </lineage>
</organism>
<dbReference type="PROSITE" id="PS50113">
    <property type="entry name" value="PAC"/>
    <property type="match status" value="1"/>
</dbReference>
<dbReference type="InterPro" id="IPR000014">
    <property type="entry name" value="PAS"/>
</dbReference>
<dbReference type="OrthoDB" id="106630at2157"/>
<keyword evidence="3" id="KW-0597">Phosphoprotein</keyword>
<dbReference type="InterPro" id="IPR052162">
    <property type="entry name" value="Sensor_kinase/Photoreceptor"/>
</dbReference>
<feature type="domain" description="PAC" evidence="8">
    <location>
        <begin position="78"/>
        <end position="128"/>
    </location>
</feature>
<evidence type="ECO:0000313" key="9">
    <source>
        <dbReference type="EMBL" id="QUO47440.1"/>
    </source>
</evidence>
<dbReference type="SUPFAM" id="SSF55874">
    <property type="entry name" value="ATPase domain of HSP90 chaperone/DNA topoisomerase II/histidine kinase"/>
    <property type="match status" value="1"/>
</dbReference>
<dbReference type="InterPro" id="IPR036890">
    <property type="entry name" value="HATPase_C_sf"/>
</dbReference>
<dbReference type="InterPro" id="IPR003594">
    <property type="entry name" value="HATPase_dom"/>
</dbReference>
<evidence type="ECO:0000259" key="6">
    <source>
        <dbReference type="PROSITE" id="PS50109"/>
    </source>
</evidence>
<protein>
    <recommendedName>
        <fullName evidence="2">histidine kinase</fullName>
        <ecNumber evidence="2">2.7.13.3</ecNumber>
    </recommendedName>
</protein>
<feature type="domain" description="PAS" evidence="7">
    <location>
        <begin position="3"/>
        <end position="73"/>
    </location>
</feature>
<dbReference type="GO" id="GO:0004673">
    <property type="term" value="F:protein histidine kinase activity"/>
    <property type="evidence" value="ECO:0007669"/>
    <property type="project" value="UniProtKB-EC"/>
</dbReference>
<dbReference type="InterPro" id="IPR000700">
    <property type="entry name" value="PAS-assoc_C"/>
</dbReference>
<evidence type="ECO:0000259" key="8">
    <source>
        <dbReference type="PROSITE" id="PS50113"/>
    </source>
</evidence>
<accession>A0A8T8LKW5</accession>
<dbReference type="Pfam" id="PF08448">
    <property type="entry name" value="PAS_4"/>
    <property type="match status" value="1"/>
</dbReference>
<evidence type="ECO:0000313" key="10">
    <source>
        <dbReference type="Proteomes" id="UP000679341"/>
    </source>
</evidence>
<dbReference type="InterPro" id="IPR001610">
    <property type="entry name" value="PAC"/>
</dbReference>
<reference evidence="9 10" key="1">
    <citation type="submission" date="2021-03" db="EMBL/GenBank/DDBJ databases">
        <title>Halorubrum sodomense MBLA0099, Whole genome shotgun sequencing.</title>
        <authorList>
            <person name="Seo M.-J."/>
            <person name="Cho E.-S."/>
            <person name="Hwang C.Y."/>
        </authorList>
    </citation>
    <scope>NUCLEOTIDE SEQUENCE [LARGE SCALE GENOMIC DNA]</scope>
    <source>
        <strain evidence="9 10">MBLA0099</strain>
    </source>
</reference>
<gene>
    <name evidence="9" type="ORF">J7656_12810</name>
</gene>
<evidence type="ECO:0000256" key="1">
    <source>
        <dbReference type="ARBA" id="ARBA00000085"/>
    </source>
</evidence>
<dbReference type="EMBL" id="CP073695">
    <property type="protein sequence ID" value="QUO47440.1"/>
    <property type="molecule type" value="Genomic_DNA"/>
</dbReference>
<dbReference type="Gene3D" id="3.30.565.10">
    <property type="entry name" value="Histidine kinase-like ATPase, C-terminal domain"/>
    <property type="match status" value="1"/>
</dbReference>
<dbReference type="InterPro" id="IPR013656">
    <property type="entry name" value="PAS_4"/>
</dbReference>
<dbReference type="InterPro" id="IPR013655">
    <property type="entry name" value="PAS_fold_3"/>
</dbReference>
<evidence type="ECO:0000256" key="4">
    <source>
        <dbReference type="ARBA" id="ARBA00022679"/>
    </source>
</evidence>
<dbReference type="NCBIfam" id="TIGR00229">
    <property type="entry name" value="sensory_box"/>
    <property type="match status" value="2"/>
</dbReference>
<dbReference type="PANTHER" id="PTHR43304:SF1">
    <property type="entry name" value="PAC DOMAIN-CONTAINING PROTEIN"/>
    <property type="match status" value="1"/>
</dbReference>
<dbReference type="PROSITE" id="PS50112">
    <property type="entry name" value="PAS"/>
    <property type="match status" value="2"/>
</dbReference>
<dbReference type="GeneID" id="64828436"/>
<keyword evidence="10" id="KW-1185">Reference proteome</keyword>
<dbReference type="PANTHER" id="PTHR43304">
    <property type="entry name" value="PHYTOCHROME-LIKE PROTEIN CPH1"/>
    <property type="match status" value="1"/>
</dbReference>
<keyword evidence="4" id="KW-0808">Transferase</keyword>
<dbReference type="InterPro" id="IPR005467">
    <property type="entry name" value="His_kinase_dom"/>
</dbReference>
<sequence length="474" mass="52787">MTRSDASALLLDQAQDKIALLDDEGRFTYVNAAAERILGFAPAELLGDVAFEYVHPDERDAVEAAFRRTVDTGDFTEESIEYRHRAADGSWVWLESRMSNLTDDALDGYVVSSRDITDRMRAERERAETASHLREIAAVSSDVLWMFDADWSELLFANPAYEEVYGTPIEEVRRDPETFLDAIHPDDRPAVEEAMEALSAGSSVDMEYRVNADENYNRCVWVQGEPIVEDGEVVRITGFTKDITDRRRRERQLVVMDNLLRHNLRNNLNIVLGKVEELEAEIPDSAEHTAVIRRVGESLLSTAQKEREVIELITDGRETDAIDLRNVVEEAVETVRERYPEGSIAVEDLDAVAVEGRCELRSAVIELLENPFQHSNEGTPTVTVSLRRTEAGAELVVEDDLPPIPAVEADVLTGDHDMSQVYHSSGLGFWLVYWSVELSNGSVSVDVGTAGGGHDRAGGKRGNRITVSLPLASE</sequence>
<keyword evidence="5 9" id="KW-0418">Kinase</keyword>
<dbReference type="AlphaFoldDB" id="A0A8T8LKW5"/>
<dbReference type="KEGG" id="hss:J7656_12810"/>
<feature type="domain" description="PAS" evidence="7">
    <location>
        <begin position="129"/>
        <end position="202"/>
    </location>
</feature>
<evidence type="ECO:0000259" key="7">
    <source>
        <dbReference type="PROSITE" id="PS50112"/>
    </source>
</evidence>
<dbReference type="SUPFAM" id="SSF55785">
    <property type="entry name" value="PYP-like sensor domain (PAS domain)"/>
    <property type="match status" value="2"/>
</dbReference>
<dbReference type="Proteomes" id="UP000679341">
    <property type="component" value="Chromosome"/>
</dbReference>
<dbReference type="EC" id="2.7.13.3" evidence="2"/>
<dbReference type="SMART" id="SM00086">
    <property type="entry name" value="PAC"/>
    <property type="match status" value="2"/>
</dbReference>
<comment type="catalytic activity">
    <reaction evidence="1">
        <text>ATP + protein L-histidine = ADP + protein N-phospho-L-histidine.</text>
        <dbReference type="EC" id="2.7.13.3"/>
    </reaction>
</comment>
<dbReference type="PROSITE" id="PS50109">
    <property type="entry name" value="HIS_KIN"/>
    <property type="match status" value="1"/>
</dbReference>
<evidence type="ECO:0000256" key="3">
    <source>
        <dbReference type="ARBA" id="ARBA00022553"/>
    </source>
</evidence>
<name>A0A8T8LKW5_9EURY</name>
<dbReference type="CDD" id="cd00130">
    <property type="entry name" value="PAS"/>
    <property type="match status" value="2"/>
</dbReference>
<proteinExistence type="predicted"/>
<dbReference type="InterPro" id="IPR035965">
    <property type="entry name" value="PAS-like_dom_sf"/>
</dbReference>
<dbReference type="SMART" id="SM00091">
    <property type="entry name" value="PAS"/>
    <property type="match status" value="2"/>
</dbReference>
<dbReference type="Pfam" id="PF08447">
    <property type="entry name" value="PAS_3"/>
    <property type="match status" value="1"/>
</dbReference>
<dbReference type="Pfam" id="PF02518">
    <property type="entry name" value="HATPase_c"/>
    <property type="match status" value="1"/>
</dbReference>
<dbReference type="Gene3D" id="3.30.450.20">
    <property type="entry name" value="PAS domain"/>
    <property type="match status" value="2"/>
</dbReference>
<evidence type="ECO:0000256" key="2">
    <source>
        <dbReference type="ARBA" id="ARBA00012438"/>
    </source>
</evidence>
<evidence type="ECO:0000256" key="5">
    <source>
        <dbReference type="ARBA" id="ARBA00022777"/>
    </source>
</evidence>
<dbReference type="SMART" id="SM00387">
    <property type="entry name" value="HATPase_c"/>
    <property type="match status" value="1"/>
</dbReference>
<feature type="domain" description="Histidine kinase" evidence="6">
    <location>
        <begin position="259"/>
        <end position="473"/>
    </location>
</feature>